<reference evidence="1" key="1">
    <citation type="submission" date="2014-07" db="EMBL/GenBank/DDBJ databases">
        <authorList>
            <person name="Urmite Genomes Urmite Genomes"/>
        </authorList>
    </citation>
    <scope>NUCLEOTIDE SEQUENCE</scope>
    <source>
        <strain evidence="1">12M76_air</strain>
    </source>
</reference>
<accession>A0A078M3H8</accession>
<evidence type="ECO:0000313" key="1">
    <source>
        <dbReference type="EMBL" id="CEA02113.1"/>
    </source>
</evidence>
<organism evidence="1">
    <name type="scientific">Pseudomonas saudimassiliensis</name>
    <dbReference type="NCBI Taxonomy" id="1461581"/>
    <lineage>
        <taxon>Bacteria</taxon>
        <taxon>Pseudomonadati</taxon>
        <taxon>Pseudomonadota</taxon>
        <taxon>Gammaproteobacteria</taxon>
        <taxon>Pseudomonadales</taxon>
        <taxon>Pseudomonadaceae</taxon>
        <taxon>Pseudomonas</taxon>
    </lineage>
</organism>
<name>A0A078M3H8_9PSED</name>
<dbReference type="OrthoDB" id="8648979at2"/>
<dbReference type="EMBL" id="LK391969">
    <property type="protein sequence ID" value="CEF25735.1"/>
    <property type="molecule type" value="Genomic_DNA"/>
</dbReference>
<dbReference type="Pfam" id="PF11379">
    <property type="entry name" value="DUF3182"/>
    <property type="match status" value="1"/>
</dbReference>
<sequence>MSNKVQSPDKTGVVILLTDGPGSAHETQVRSHLAGQLAGLLNLPFRGVRTGQSLDDPSLYAIPDTTLVAPQSGIQTEQDFFGGLVAFPFMASKAISHPLIGPEARAPVGWTEQFMQLAGDAVLPGFSAFTLDDARRAGERLLQQGPVRGKQVMARAGRGQQVIRTLAELDAWLTGLDATAVDQEGLVLERNLNDVRTYSVGQVRVGGQVASYFGQQQLTTANDGAAVYGGSDLWLVRGDYDALLQQITDPLTGQLIDQARRYEQAAEQAFPGFLASRRNYDVAVGRDSAGRQCTGVLEQSWRIGGASSAEIHGLVALAADPSLQRLCASSWEAYGAAPDIPVGVTVLYQGDAPATGPITIGVRINTWQQPVKLSN</sequence>
<dbReference type="RefSeq" id="WP_044498301.1">
    <property type="nucleotide sequence ID" value="NZ_LK391969.1"/>
</dbReference>
<dbReference type="EMBL" id="LM997413">
    <property type="protein sequence ID" value="CEA02113.1"/>
    <property type="molecule type" value="Genomic_DNA"/>
</dbReference>
<dbReference type="AlphaFoldDB" id="A0A078M3H8"/>
<gene>
    <name evidence="1" type="ORF">BN1049_00648</name>
</gene>
<dbReference type="SUPFAM" id="SSF56059">
    <property type="entry name" value="Glutathione synthetase ATP-binding domain-like"/>
    <property type="match status" value="1"/>
</dbReference>
<dbReference type="PATRIC" id="fig|1461581.3.peg.636"/>
<protein>
    <submittedName>
        <fullName evidence="1">Biotin carboxylase</fullName>
    </submittedName>
</protein>
<dbReference type="InterPro" id="IPR021519">
    <property type="entry name" value="DUF3182"/>
</dbReference>
<proteinExistence type="predicted"/>